<reference evidence="5 6" key="1">
    <citation type="submission" date="2020-10" db="EMBL/GenBank/DDBJ databases">
        <title>Connecting structure to function with the recovery of over 1000 high-quality activated sludge metagenome-assembled genomes encoding full-length rRNA genes using long-read sequencing.</title>
        <authorList>
            <person name="Singleton C.M."/>
            <person name="Petriglieri F."/>
            <person name="Kristensen J.M."/>
            <person name="Kirkegaard R.H."/>
            <person name="Michaelsen T.Y."/>
            <person name="Andersen M.H."/>
            <person name="Karst S.M."/>
            <person name="Dueholm M.S."/>
            <person name="Nielsen P.H."/>
            <person name="Albertsen M."/>
        </authorList>
    </citation>
    <scope>NUCLEOTIDE SEQUENCE [LARGE SCALE GENOMIC DNA]</scope>
    <source>
        <strain evidence="5">AalE_18-Q3-R2-46_BAT3C.188</strain>
    </source>
</reference>
<evidence type="ECO:0000313" key="6">
    <source>
        <dbReference type="Proteomes" id="UP000718281"/>
    </source>
</evidence>
<gene>
    <name evidence="5" type="ORF">IPF40_08615</name>
</gene>
<dbReference type="AlphaFoldDB" id="A0A935CE46"/>
<organism evidence="5 6">
    <name type="scientific">Candidatus Phosphoribacter hodrii</name>
    <dbReference type="NCBI Taxonomy" id="2953743"/>
    <lineage>
        <taxon>Bacteria</taxon>
        <taxon>Bacillati</taxon>
        <taxon>Actinomycetota</taxon>
        <taxon>Actinomycetes</taxon>
        <taxon>Micrococcales</taxon>
        <taxon>Dermatophilaceae</taxon>
        <taxon>Candidatus Phosphoribacter</taxon>
    </lineage>
</organism>
<evidence type="ECO:0000259" key="4">
    <source>
        <dbReference type="Pfam" id="PF24346"/>
    </source>
</evidence>
<evidence type="ECO:0000313" key="5">
    <source>
        <dbReference type="EMBL" id="MBK6301100.1"/>
    </source>
</evidence>
<comment type="caution">
    <text evidence="5">The sequence shown here is derived from an EMBL/GenBank/DDBJ whole genome shotgun (WGS) entry which is preliminary data.</text>
</comment>
<accession>A0A935CE46</accession>
<dbReference type="Pfam" id="PF24346">
    <property type="entry name" value="DUF7507"/>
    <property type="match status" value="2"/>
</dbReference>
<feature type="domain" description="CshA" evidence="3">
    <location>
        <begin position="46"/>
        <end position="149"/>
    </location>
</feature>
<sequence>MSGEVTFTPEAGYFGTTTPVTYQVADSNGTTTTATITVTVEMPPPPVAAPDADTTPQNVNVTVDPLGNDSAATDQTLVLSTSVLLLDPVSGTYGSTVTVVGEGTYTVDPVTGEVTFDPVASFTGTATAVTYQVADTSGQTATSTITITVTPVVPVATDDSETTPYNTPVVVSVLGNDTAGAVSAPLDPTTVQLLDPVSGTYGSSVTVVGEGTYTVDPVSGEVTFTPEAGYFGTTTPVTYQVADSNGTTTTATITVTVEMPPPPVAAPDADTTPQNVNVTVDPLGNDSAATDQTLVPTSVLLLDPVSGTYGSTVTVVGEGTYTVDPVTGEVTFDPVASFTGTATAVTYQVADTSGQTATSTITITVTPVVPVATDDSETTPYNTPVVVSVLGNDTAGAVSAPLDPTTVQLLDPVSGTYGSSVTVVGEGTYTVDLVSGEVTFTPVDGFTGTTTPVTYQVADTNGTTTTATLTISVGAAPVASIVLVKSVTGVVDTTGDGLIGVGDTVSYAFSVTNTGNVTLAPVTFTDVMLGLSGVACVDSLVPGETLPCSTTGTYVITMADSQAGGVLNTATATGVPPAAFEMAEVTDTSDAGTAPSGPGTVSTVTTPGGTETANPTGVTTEVPNSSADPTEDPTALVLATPMPKIGLWKSISAIADSTGDGWLGAGDTITYTFTVKNTGNVRLVPVTITDTLLGFTDAACVETLAPGAIATCVTTASYVITAADVTAGGVANTALATGTPPAAYELSKVTDVSDTGTAPSGPGEYGEVPDPDSTETGIPAGVTTSVTNNGADPTDDPTVLTLKVQTPLARTGSDVLPVLLGGFGIILVGLVLVLVARRRRTEA</sequence>
<keyword evidence="2" id="KW-0812">Transmembrane</keyword>
<evidence type="ECO:0000256" key="1">
    <source>
        <dbReference type="SAM" id="MobiDB-lite"/>
    </source>
</evidence>
<dbReference type="EMBL" id="JADIXZ010000004">
    <property type="protein sequence ID" value="MBK6301100.1"/>
    <property type="molecule type" value="Genomic_DNA"/>
</dbReference>
<dbReference type="Proteomes" id="UP000718281">
    <property type="component" value="Unassembled WGS sequence"/>
</dbReference>
<dbReference type="InterPro" id="IPR026395">
    <property type="entry name" value="CshA_fibril"/>
</dbReference>
<dbReference type="InterPro" id="IPR055354">
    <property type="entry name" value="DUF7507"/>
</dbReference>
<feature type="domain" description="CshA" evidence="3">
    <location>
        <begin position="367"/>
        <end position="473"/>
    </location>
</feature>
<feature type="region of interest" description="Disordered" evidence="1">
    <location>
        <begin position="588"/>
        <end position="632"/>
    </location>
</feature>
<feature type="domain" description="CshA" evidence="3">
    <location>
        <begin position="151"/>
        <end position="257"/>
    </location>
</feature>
<feature type="compositionally biased region" description="Polar residues" evidence="1">
    <location>
        <begin position="782"/>
        <end position="791"/>
    </location>
</feature>
<feature type="transmembrane region" description="Helical" evidence="2">
    <location>
        <begin position="815"/>
        <end position="836"/>
    </location>
</feature>
<feature type="domain" description="DUF7507" evidence="4">
    <location>
        <begin position="480"/>
        <end position="579"/>
    </location>
</feature>
<evidence type="ECO:0000259" key="3">
    <source>
        <dbReference type="Pfam" id="PF19076"/>
    </source>
</evidence>
<proteinExistence type="predicted"/>
<keyword evidence="2" id="KW-0472">Membrane</keyword>
<feature type="domain" description="DUF7507" evidence="4">
    <location>
        <begin position="643"/>
        <end position="744"/>
    </location>
</feature>
<feature type="region of interest" description="Disordered" evidence="1">
    <location>
        <begin position="751"/>
        <end position="797"/>
    </location>
</feature>
<dbReference type="InterPro" id="IPR047589">
    <property type="entry name" value="DUF11_rpt"/>
</dbReference>
<feature type="compositionally biased region" description="Low complexity" evidence="1">
    <location>
        <begin position="595"/>
        <end position="610"/>
    </location>
</feature>
<protein>
    <submittedName>
        <fullName evidence="5">Cadherin-like domain-containing protein</fullName>
    </submittedName>
</protein>
<feature type="domain" description="CshA" evidence="3">
    <location>
        <begin position="2"/>
        <end position="40"/>
    </location>
</feature>
<keyword evidence="2" id="KW-1133">Transmembrane helix</keyword>
<dbReference type="Pfam" id="PF19076">
    <property type="entry name" value="CshA_repeat"/>
    <property type="match status" value="5"/>
</dbReference>
<evidence type="ECO:0000256" key="2">
    <source>
        <dbReference type="SAM" id="Phobius"/>
    </source>
</evidence>
<feature type="compositionally biased region" description="Polar residues" evidence="1">
    <location>
        <begin position="611"/>
        <end position="628"/>
    </location>
</feature>
<feature type="domain" description="CshA" evidence="3">
    <location>
        <begin position="263"/>
        <end position="365"/>
    </location>
</feature>
<name>A0A935CE46_9MICO</name>
<dbReference type="NCBIfam" id="TIGR01451">
    <property type="entry name" value="B_ant_repeat"/>
    <property type="match status" value="2"/>
</dbReference>
<dbReference type="NCBIfam" id="TIGR04225">
    <property type="entry name" value="CshA_fibril_rpt"/>
    <property type="match status" value="4"/>
</dbReference>